<name>A0AAW1JEU0_POPJA</name>
<reference evidence="1 2" key="1">
    <citation type="journal article" date="2024" name="BMC Genomics">
        <title>De novo assembly and annotation of Popillia japonica's genome with initial clues to its potential as an invasive pest.</title>
        <authorList>
            <person name="Cucini C."/>
            <person name="Boschi S."/>
            <person name="Funari R."/>
            <person name="Cardaioli E."/>
            <person name="Iannotti N."/>
            <person name="Marturano G."/>
            <person name="Paoli F."/>
            <person name="Bruttini M."/>
            <person name="Carapelli A."/>
            <person name="Frati F."/>
            <person name="Nardi F."/>
        </authorList>
    </citation>
    <scope>NUCLEOTIDE SEQUENCE [LARGE SCALE GENOMIC DNA]</scope>
    <source>
        <strain evidence="1">DMR45628</strain>
    </source>
</reference>
<gene>
    <name evidence="1" type="ORF">QE152_g30394</name>
</gene>
<evidence type="ECO:0000313" key="1">
    <source>
        <dbReference type="EMBL" id="KAK9701756.1"/>
    </source>
</evidence>
<organism evidence="1 2">
    <name type="scientific">Popillia japonica</name>
    <name type="common">Japanese beetle</name>
    <dbReference type="NCBI Taxonomy" id="7064"/>
    <lineage>
        <taxon>Eukaryota</taxon>
        <taxon>Metazoa</taxon>
        <taxon>Ecdysozoa</taxon>
        <taxon>Arthropoda</taxon>
        <taxon>Hexapoda</taxon>
        <taxon>Insecta</taxon>
        <taxon>Pterygota</taxon>
        <taxon>Neoptera</taxon>
        <taxon>Endopterygota</taxon>
        <taxon>Coleoptera</taxon>
        <taxon>Polyphaga</taxon>
        <taxon>Scarabaeiformia</taxon>
        <taxon>Scarabaeidae</taxon>
        <taxon>Rutelinae</taxon>
        <taxon>Popillia</taxon>
    </lineage>
</organism>
<sequence length="178" mass="20001">MDLIALLTNENYKGNKPVTKKIECPNVLKSVSYADKVISTAGDQQKVSHQKMIFSTQKVPGTDKNTTANNISETSSRITQDVESEADSQIKTIPRKSFLFVSRIDPETDEKILKSHLVQFFKEAEVDELTSSHPEIYKSFKVSIDQSNFDAALDPSKWPSGAYVTKFFRPRGLAQPQK</sequence>
<dbReference type="Proteomes" id="UP001458880">
    <property type="component" value="Unassembled WGS sequence"/>
</dbReference>
<protein>
    <submittedName>
        <fullName evidence="1">Uncharacterized protein</fullName>
    </submittedName>
</protein>
<proteinExistence type="predicted"/>
<evidence type="ECO:0000313" key="2">
    <source>
        <dbReference type="Proteomes" id="UP001458880"/>
    </source>
</evidence>
<dbReference type="EMBL" id="JASPKY010000408">
    <property type="protein sequence ID" value="KAK9701756.1"/>
    <property type="molecule type" value="Genomic_DNA"/>
</dbReference>
<comment type="caution">
    <text evidence="1">The sequence shown here is derived from an EMBL/GenBank/DDBJ whole genome shotgun (WGS) entry which is preliminary data.</text>
</comment>
<keyword evidence="2" id="KW-1185">Reference proteome</keyword>
<accession>A0AAW1JEU0</accession>
<dbReference type="AlphaFoldDB" id="A0AAW1JEU0"/>